<gene>
    <name evidence="3" type="ORF">L21SP5_03385</name>
</gene>
<dbReference type="InterPro" id="IPR013766">
    <property type="entry name" value="Thioredoxin_domain"/>
</dbReference>
<dbReference type="STRING" id="1307839.L21SP5_03385"/>
<feature type="signal peptide" evidence="1">
    <location>
        <begin position="1"/>
        <end position="18"/>
    </location>
</feature>
<dbReference type="PROSITE" id="PS51352">
    <property type="entry name" value="THIOREDOXIN_2"/>
    <property type="match status" value="1"/>
</dbReference>
<name>A0A0S2I3T3_9BACT</name>
<dbReference type="GO" id="GO:0016209">
    <property type="term" value="F:antioxidant activity"/>
    <property type="evidence" value="ECO:0007669"/>
    <property type="project" value="InterPro"/>
</dbReference>
<dbReference type="Gene3D" id="3.40.30.10">
    <property type="entry name" value="Glutaredoxin"/>
    <property type="match status" value="1"/>
</dbReference>
<dbReference type="InterPro" id="IPR036249">
    <property type="entry name" value="Thioredoxin-like_sf"/>
</dbReference>
<feature type="domain" description="Thioredoxin" evidence="2">
    <location>
        <begin position="21"/>
        <end position="178"/>
    </location>
</feature>
<dbReference type="AlphaFoldDB" id="A0A0S2I3T3"/>
<dbReference type="InterPro" id="IPR047262">
    <property type="entry name" value="PRX-like1"/>
</dbReference>
<evidence type="ECO:0000256" key="1">
    <source>
        <dbReference type="SAM" id="SignalP"/>
    </source>
</evidence>
<dbReference type="InterPro" id="IPR000866">
    <property type="entry name" value="AhpC/TSA"/>
</dbReference>
<reference evidence="3 4" key="1">
    <citation type="submission" date="2015-11" db="EMBL/GenBank/DDBJ databases">
        <title>Description and complete genome sequence of a novel strain predominating in hypersaline microbial mats and representing a new family of the Bacteriodetes phylum.</title>
        <authorList>
            <person name="Spring S."/>
            <person name="Bunk B."/>
            <person name="Sproer C."/>
            <person name="Klenk H.-P."/>
        </authorList>
    </citation>
    <scope>NUCLEOTIDE SEQUENCE [LARGE SCALE GENOMIC DNA]</scope>
    <source>
        <strain evidence="3 4">L21-Spi-D4</strain>
    </source>
</reference>
<dbReference type="RefSeq" id="WP_057954332.1">
    <property type="nucleotide sequence ID" value="NZ_CP013118.1"/>
</dbReference>
<dbReference type="PANTHER" id="PTHR43640">
    <property type="entry name" value="OS07G0260300 PROTEIN"/>
    <property type="match status" value="1"/>
</dbReference>
<feature type="chain" id="PRO_5006599480" evidence="1">
    <location>
        <begin position="19"/>
        <end position="196"/>
    </location>
</feature>
<dbReference type="CDD" id="cd02969">
    <property type="entry name" value="PRX_like1"/>
    <property type="match status" value="1"/>
</dbReference>
<dbReference type="KEGG" id="blq:L21SP5_03385"/>
<dbReference type="PANTHER" id="PTHR43640:SF1">
    <property type="entry name" value="THIOREDOXIN-DEPENDENT PEROXIREDOXIN"/>
    <property type="match status" value="1"/>
</dbReference>
<dbReference type="OrthoDB" id="9809746at2"/>
<dbReference type="EMBL" id="CP013118">
    <property type="protein sequence ID" value="ALO16998.1"/>
    <property type="molecule type" value="Genomic_DNA"/>
</dbReference>
<keyword evidence="4" id="KW-1185">Reference proteome</keyword>
<sequence length="196" mass="22183" precursor="true">MRTLLFVISIFISTALMADGFQIGDKVDNFNLKNIDGKMVSLDEMQDVKGAIVIFTCNHCPYSIANEDRIIELDKKYKKKGYPVIAINPNDPKIQPEDSFDKMKVRAKEKGFTFPYLFDEEQTVYKKFGATKTPHVFVLNKKGNEFVLEYIGAIDDSPRKAEKVNDKYVEKAVDALLAGNEPPMRETKAIGCSIKD</sequence>
<accession>A0A0S2I3T3</accession>
<keyword evidence="1" id="KW-0732">Signal</keyword>
<protein>
    <submittedName>
        <fullName evidence="3">Thiol-disulfide oxidoreductase</fullName>
    </submittedName>
</protein>
<organism evidence="3 4">
    <name type="scientific">Salinivirga cyanobacteriivorans</name>
    <dbReference type="NCBI Taxonomy" id="1307839"/>
    <lineage>
        <taxon>Bacteria</taxon>
        <taxon>Pseudomonadati</taxon>
        <taxon>Bacteroidota</taxon>
        <taxon>Bacteroidia</taxon>
        <taxon>Bacteroidales</taxon>
        <taxon>Salinivirgaceae</taxon>
        <taxon>Salinivirga</taxon>
    </lineage>
</organism>
<evidence type="ECO:0000259" key="2">
    <source>
        <dbReference type="PROSITE" id="PS51352"/>
    </source>
</evidence>
<dbReference type="Proteomes" id="UP000064893">
    <property type="component" value="Chromosome"/>
</dbReference>
<proteinExistence type="predicted"/>
<dbReference type="SUPFAM" id="SSF52833">
    <property type="entry name" value="Thioredoxin-like"/>
    <property type="match status" value="1"/>
</dbReference>
<evidence type="ECO:0000313" key="4">
    <source>
        <dbReference type="Proteomes" id="UP000064893"/>
    </source>
</evidence>
<dbReference type="GO" id="GO:0016491">
    <property type="term" value="F:oxidoreductase activity"/>
    <property type="evidence" value="ECO:0007669"/>
    <property type="project" value="InterPro"/>
</dbReference>
<evidence type="ECO:0000313" key="3">
    <source>
        <dbReference type="EMBL" id="ALO16998.1"/>
    </source>
</evidence>
<dbReference type="Pfam" id="PF00578">
    <property type="entry name" value="AhpC-TSA"/>
    <property type="match status" value="1"/>
</dbReference>
<dbReference type="PATRIC" id="fig|1307839.3.peg.3560"/>